<organism evidence="1 2">
    <name type="scientific">Bacillus thermozeamaize</name>
    <dbReference type="NCBI Taxonomy" id="230954"/>
    <lineage>
        <taxon>Bacteria</taxon>
        <taxon>Bacillati</taxon>
        <taxon>Bacillota</taxon>
        <taxon>Bacilli</taxon>
        <taxon>Bacillales</taxon>
        <taxon>Bacillaceae</taxon>
        <taxon>Bacillus</taxon>
    </lineage>
</organism>
<protein>
    <submittedName>
        <fullName evidence="1">Uncharacterized protein</fullName>
    </submittedName>
</protein>
<accession>A0A1Y3PC44</accession>
<dbReference type="Proteomes" id="UP000196475">
    <property type="component" value="Unassembled WGS sequence"/>
</dbReference>
<sequence>MASPWNKRYTFRLQAQDDDLCDFLENLPSNRRSQVIRNMLRFAYDYSMEMRKQNEHLQKLIGMVEELAEGQERIMDRIERINRGSVISDSPVGNGKQSNANQAMRESAMAFLNMFEPE</sequence>
<evidence type="ECO:0000313" key="1">
    <source>
        <dbReference type="EMBL" id="OUM84893.1"/>
    </source>
</evidence>
<gene>
    <name evidence="1" type="ORF">BAA01_03010</name>
</gene>
<name>A0A1Y3PC44_9BACI</name>
<evidence type="ECO:0000313" key="2">
    <source>
        <dbReference type="Proteomes" id="UP000196475"/>
    </source>
</evidence>
<dbReference type="AlphaFoldDB" id="A0A1Y3PC44"/>
<proteinExistence type="predicted"/>
<reference evidence="2" key="1">
    <citation type="submission" date="2016-06" db="EMBL/GenBank/DDBJ databases">
        <authorList>
            <person name="Nascimento L."/>
            <person name="Pereira R.V."/>
            <person name="Martins L.F."/>
            <person name="Quaggio R.B."/>
            <person name="Silva A.M."/>
            <person name="Setubal J.C."/>
        </authorList>
    </citation>
    <scope>NUCLEOTIDE SEQUENCE [LARGE SCALE GENOMIC DNA]</scope>
</reference>
<comment type="caution">
    <text evidence="1">The sequence shown here is derived from an EMBL/GenBank/DDBJ whole genome shotgun (WGS) entry which is preliminary data.</text>
</comment>
<dbReference type="EMBL" id="LZRT01000117">
    <property type="protein sequence ID" value="OUM84893.1"/>
    <property type="molecule type" value="Genomic_DNA"/>
</dbReference>